<dbReference type="SUPFAM" id="SSF51735">
    <property type="entry name" value="NAD(P)-binding Rossmann-fold domains"/>
    <property type="match status" value="1"/>
</dbReference>
<dbReference type="OrthoDB" id="9803111at2"/>
<dbReference type="GO" id="GO:0016491">
    <property type="term" value="F:oxidoreductase activity"/>
    <property type="evidence" value="ECO:0007669"/>
    <property type="project" value="UniProtKB-KW"/>
</dbReference>
<evidence type="ECO:0000256" key="3">
    <source>
        <dbReference type="RuleBase" id="RU000363"/>
    </source>
</evidence>
<gene>
    <name evidence="4" type="ORF">KDA_66720</name>
</gene>
<evidence type="ECO:0000256" key="1">
    <source>
        <dbReference type="ARBA" id="ARBA00006484"/>
    </source>
</evidence>
<dbReference type="EMBL" id="BIFT01000002">
    <property type="protein sequence ID" value="GCE31188.1"/>
    <property type="molecule type" value="Genomic_DNA"/>
</dbReference>
<reference evidence="5" key="1">
    <citation type="submission" date="2018-12" db="EMBL/GenBank/DDBJ databases">
        <title>Tengunoibacter tsumagoiensis gen. nov., sp. nov., Dictyobacter kobayashii sp. nov., D. alpinus sp. nov., and D. joshuensis sp. nov. and description of Dictyobacteraceae fam. nov. within the order Ktedonobacterales isolated from Tengu-no-mugimeshi.</title>
        <authorList>
            <person name="Wang C.M."/>
            <person name="Zheng Y."/>
            <person name="Sakai Y."/>
            <person name="Toyoda A."/>
            <person name="Minakuchi Y."/>
            <person name="Abe K."/>
            <person name="Yokota A."/>
            <person name="Yabe S."/>
        </authorList>
    </citation>
    <scope>NUCLEOTIDE SEQUENCE [LARGE SCALE GENOMIC DNA]</scope>
    <source>
        <strain evidence="5">Uno16</strain>
    </source>
</reference>
<dbReference type="Pfam" id="PF00106">
    <property type="entry name" value="adh_short"/>
    <property type="match status" value="1"/>
</dbReference>
<dbReference type="RefSeq" id="WP_126631180.1">
    <property type="nucleotide sequence ID" value="NZ_BIFT01000002.1"/>
</dbReference>
<dbReference type="Gene3D" id="3.40.50.720">
    <property type="entry name" value="NAD(P)-binding Rossmann-like Domain"/>
    <property type="match status" value="1"/>
</dbReference>
<proteinExistence type="inferred from homology"/>
<dbReference type="Proteomes" id="UP000287171">
    <property type="component" value="Unassembled WGS sequence"/>
</dbReference>
<evidence type="ECO:0000313" key="4">
    <source>
        <dbReference type="EMBL" id="GCE31188.1"/>
    </source>
</evidence>
<organism evidence="4 5">
    <name type="scientific">Dictyobacter alpinus</name>
    <dbReference type="NCBI Taxonomy" id="2014873"/>
    <lineage>
        <taxon>Bacteria</taxon>
        <taxon>Bacillati</taxon>
        <taxon>Chloroflexota</taxon>
        <taxon>Ktedonobacteria</taxon>
        <taxon>Ktedonobacterales</taxon>
        <taxon>Dictyobacteraceae</taxon>
        <taxon>Dictyobacter</taxon>
    </lineage>
</organism>
<sequence length="245" mass="26134">MDIKGSIVLVTGGNRGLGKAFVQKLLEAGAKKVYVGSRTPIEATDPRLQPIKLDVTNEQDIAAVAEAAQDVNILINNAGIASSTSVLTEPSIQIARDIMETNYFGMLAMVRAFAPILKKNGGGTIVNVLSVLSWFTTPTTTSYAATKAAALLLTDGIRVELRSQGTQVVAVHVGFMDTDMATHVDPSRKVSPVDVATSVIEGVINGQEEVLADETSRYAKAALASDKKSFYQPIQADWDKAQQQI</sequence>
<dbReference type="PANTHER" id="PTHR44169">
    <property type="entry name" value="NADPH-DEPENDENT 1-ACYLDIHYDROXYACETONE PHOSPHATE REDUCTASE"/>
    <property type="match status" value="1"/>
</dbReference>
<keyword evidence="5" id="KW-1185">Reference proteome</keyword>
<dbReference type="AlphaFoldDB" id="A0A402BIF7"/>
<dbReference type="PANTHER" id="PTHR44169:SF6">
    <property type="entry name" value="NADPH-DEPENDENT 1-ACYLDIHYDROXYACETONE PHOSPHATE REDUCTASE"/>
    <property type="match status" value="1"/>
</dbReference>
<evidence type="ECO:0000313" key="5">
    <source>
        <dbReference type="Proteomes" id="UP000287171"/>
    </source>
</evidence>
<dbReference type="NCBIfam" id="NF006119">
    <property type="entry name" value="PRK08264.1-5"/>
    <property type="match status" value="1"/>
</dbReference>
<keyword evidence="2" id="KW-0560">Oxidoreductase</keyword>
<dbReference type="InterPro" id="IPR002347">
    <property type="entry name" value="SDR_fam"/>
</dbReference>
<dbReference type="InterPro" id="IPR020904">
    <property type="entry name" value="Sc_DH/Rdtase_CS"/>
</dbReference>
<dbReference type="PRINTS" id="PR00081">
    <property type="entry name" value="GDHRDH"/>
</dbReference>
<dbReference type="PRINTS" id="PR00080">
    <property type="entry name" value="SDRFAMILY"/>
</dbReference>
<comment type="similarity">
    <text evidence="1 3">Belongs to the short-chain dehydrogenases/reductases (SDR) family.</text>
</comment>
<name>A0A402BIF7_9CHLR</name>
<dbReference type="PROSITE" id="PS00061">
    <property type="entry name" value="ADH_SHORT"/>
    <property type="match status" value="1"/>
</dbReference>
<protein>
    <submittedName>
        <fullName evidence="4">Short-chain dehydrogenase/reductase</fullName>
    </submittedName>
</protein>
<accession>A0A402BIF7</accession>
<comment type="caution">
    <text evidence="4">The sequence shown here is derived from an EMBL/GenBank/DDBJ whole genome shotgun (WGS) entry which is preliminary data.</text>
</comment>
<dbReference type="InterPro" id="IPR036291">
    <property type="entry name" value="NAD(P)-bd_dom_sf"/>
</dbReference>
<evidence type="ECO:0000256" key="2">
    <source>
        <dbReference type="ARBA" id="ARBA00023002"/>
    </source>
</evidence>